<evidence type="ECO:0000256" key="1">
    <source>
        <dbReference type="SAM" id="MobiDB-lite"/>
    </source>
</evidence>
<comment type="caution">
    <text evidence="2">The sequence shown here is derived from an EMBL/GenBank/DDBJ whole genome shotgun (WGS) entry which is preliminary data.</text>
</comment>
<evidence type="ECO:0000313" key="2">
    <source>
        <dbReference type="EMBL" id="KAF9476018.1"/>
    </source>
</evidence>
<name>A0A9P6CXV9_9AGAR</name>
<sequence length="592" mass="64652">MSMDLEREVEDRSAAHQSRNSYLRGSLPRPRLFSSGPSTVGQTPERPRRQPSADEVLITDDGGKVQRIKNLFRRRTTSATSCVESDCVRPTKPKSPPARVTGNDSVPLNNPTRAGALKKKPKSNIPLPTSKRGSTSRENENITKHPQKAGESNVINKLSGAPLHQAASSVLNVAQSGVATIYATQPSPYLSISTLDDLSSWDMDSLPSIPSPPNSPAQPTTLVAPAAPPNPFSDPIDDDASLENEIPFPFNRPAKVVREDMGIKKSKNKALRNHSANVLNRHVVATTIDTPPTNPYPSGLAGLPDPLPLRTLCQNTTAPHPLLRSSSSTPPKATVTPPKPNTPPGPSSSRKDAFGCFHLGALDCELSIAFPQTSHFEVWDMTDDSHIALPAVLCLMAKDPHAWSGTPLSLPDVTFIDIRCDAVPLPSRMSVYDPAQQYSTRYIGNPQAKPSSSRTTPHASPFASSRALFDREDISLDGLWTRVYSRPNIVGGAQIVRPVNTVTHASGSMVGAAQWYARGWHLKIWIPVPMYLFAKRETRVFSIDARIWMMGDEERVLSLDGNDGQVRPLTASAKMTLSHLRTPREMDGDWWR</sequence>
<feature type="region of interest" description="Disordered" evidence="1">
    <location>
        <begin position="318"/>
        <end position="349"/>
    </location>
</feature>
<dbReference type="OrthoDB" id="3059771at2759"/>
<feature type="compositionally biased region" description="Basic and acidic residues" evidence="1">
    <location>
        <begin position="1"/>
        <end position="14"/>
    </location>
</feature>
<dbReference type="AlphaFoldDB" id="A0A9P6CXV9"/>
<dbReference type="EMBL" id="MU155310">
    <property type="protein sequence ID" value="KAF9476018.1"/>
    <property type="molecule type" value="Genomic_DNA"/>
</dbReference>
<gene>
    <name evidence="2" type="ORF">BDN70DRAFT_199177</name>
</gene>
<feature type="region of interest" description="Disordered" evidence="1">
    <location>
        <begin position="79"/>
        <end position="152"/>
    </location>
</feature>
<feature type="compositionally biased region" description="Polar residues" evidence="1">
    <location>
        <begin position="102"/>
        <end position="112"/>
    </location>
</feature>
<feature type="compositionally biased region" description="Low complexity" evidence="1">
    <location>
        <begin position="325"/>
        <end position="336"/>
    </location>
</feature>
<feature type="compositionally biased region" description="Polar residues" evidence="1">
    <location>
        <begin position="443"/>
        <end position="458"/>
    </location>
</feature>
<evidence type="ECO:0000313" key="3">
    <source>
        <dbReference type="Proteomes" id="UP000807469"/>
    </source>
</evidence>
<protein>
    <submittedName>
        <fullName evidence="2">Uncharacterized protein</fullName>
    </submittedName>
</protein>
<feature type="region of interest" description="Disordered" evidence="1">
    <location>
        <begin position="443"/>
        <end position="463"/>
    </location>
</feature>
<dbReference type="Proteomes" id="UP000807469">
    <property type="component" value="Unassembled WGS sequence"/>
</dbReference>
<feature type="compositionally biased region" description="Pro residues" evidence="1">
    <location>
        <begin position="337"/>
        <end position="346"/>
    </location>
</feature>
<feature type="region of interest" description="Disordered" evidence="1">
    <location>
        <begin position="1"/>
        <end position="64"/>
    </location>
</feature>
<accession>A0A9P6CXV9</accession>
<reference evidence="2" key="1">
    <citation type="submission" date="2020-11" db="EMBL/GenBank/DDBJ databases">
        <authorList>
            <consortium name="DOE Joint Genome Institute"/>
            <person name="Ahrendt S."/>
            <person name="Riley R."/>
            <person name="Andreopoulos W."/>
            <person name="Labutti K."/>
            <person name="Pangilinan J."/>
            <person name="Ruiz-Duenas F.J."/>
            <person name="Barrasa J.M."/>
            <person name="Sanchez-Garcia M."/>
            <person name="Camarero S."/>
            <person name="Miyauchi S."/>
            <person name="Serrano A."/>
            <person name="Linde D."/>
            <person name="Babiker R."/>
            <person name="Drula E."/>
            <person name="Ayuso-Fernandez I."/>
            <person name="Pacheco R."/>
            <person name="Padilla G."/>
            <person name="Ferreira P."/>
            <person name="Barriuso J."/>
            <person name="Kellner H."/>
            <person name="Castanera R."/>
            <person name="Alfaro M."/>
            <person name="Ramirez L."/>
            <person name="Pisabarro A.G."/>
            <person name="Kuo A."/>
            <person name="Tritt A."/>
            <person name="Lipzen A."/>
            <person name="He G."/>
            <person name="Yan M."/>
            <person name="Ng V."/>
            <person name="Cullen D."/>
            <person name="Martin F."/>
            <person name="Rosso M.-N."/>
            <person name="Henrissat B."/>
            <person name="Hibbett D."/>
            <person name="Martinez A.T."/>
            <person name="Grigoriev I.V."/>
        </authorList>
    </citation>
    <scope>NUCLEOTIDE SEQUENCE</scope>
    <source>
        <strain evidence="2">CIRM-BRFM 674</strain>
    </source>
</reference>
<organism evidence="2 3">
    <name type="scientific">Pholiota conissans</name>
    <dbReference type="NCBI Taxonomy" id="109636"/>
    <lineage>
        <taxon>Eukaryota</taxon>
        <taxon>Fungi</taxon>
        <taxon>Dikarya</taxon>
        <taxon>Basidiomycota</taxon>
        <taxon>Agaricomycotina</taxon>
        <taxon>Agaricomycetes</taxon>
        <taxon>Agaricomycetidae</taxon>
        <taxon>Agaricales</taxon>
        <taxon>Agaricineae</taxon>
        <taxon>Strophariaceae</taxon>
        <taxon>Pholiota</taxon>
    </lineage>
</organism>
<proteinExistence type="predicted"/>
<keyword evidence="3" id="KW-1185">Reference proteome</keyword>